<dbReference type="Proteomes" id="UP000298030">
    <property type="component" value="Unassembled WGS sequence"/>
</dbReference>
<comment type="similarity">
    <text evidence="2">Belongs to the cytochrome P450 family.</text>
</comment>
<dbReference type="GO" id="GO:0005506">
    <property type="term" value="F:iron ion binding"/>
    <property type="evidence" value="ECO:0007669"/>
    <property type="project" value="InterPro"/>
</dbReference>
<dbReference type="Pfam" id="PF00067">
    <property type="entry name" value="p450"/>
    <property type="match status" value="1"/>
</dbReference>
<evidence type="ECO:0000256" key="4">
    <source>
        <dbReference type="ARBA" id="ARBA00023002"/>
    </source>
</evidence>
<dbReference type="OrthoDB" id="1844152at2759"/>
<dbReference type="GO" id="GO:0004497">
    <property type="term" value="F:monooxygenase activity"/>
    <property type="evidence" value="ECO:0007669"/>
    <property type="project" value="InterPro"/>
</dbReference>
<accession>A0A4Y7TJV7</accession>
<comment type="cofactor">
    <cofactor evidence="1 6">
        <name>heme</name>
        <dbReference type="ChEBI" id="CHEBI:30413"/>
    </cofactor>
</comment>
<proteinExistence type="inferred from homology"/>
<dbReference type="InterPro" id="IPR001128">
    <property type="entry name" value="Cyt_P450"/>
</dbReference>
<gene>
    <name evidence="7" type="ORF">FA13DRAFT_1626723</name>
</gene>
<dbReference type="AlphaFoldDB" id="A0A4Y7TJV7"/>
<dbReference type="EMBL" id="QPFP01000011">
    <property type="protein sequence ID" value="TEB33832.1"/>
    <property type="molecule type" value="Genomic_DNA"/>
</dbReference>
<dbReference type="InterPro" id="IPR036396">
    <property type="entry name" value="Cyt_P450_sf"/>
</dbReference>
<name>A0A4Y7TJV7_COPMI</name>
<dbReference type="STRING" id="71717.A0A4Y7TJV7"/>
<dbReference type="InterPro" id="IPR002403">
    <property type="entry name" value="Cyt_P450_E_grp-IV"/>
</dbReference>
<protein>
    <submittedName>
        <fullName evidence="7">Cytochrome P450</fullName>
    </submittedName>
</protein>
<keyword evidence="4" id="KW-0560">Oxidoreductase</keyword>
<sequence length="508" mass="57366">MVSAVEAFVYSAVAWFVYQWYSFRRNAAKVSHIPTQGSDWFIGSYIDSWKYILHGQSIVKEGYRKYKGAVFKVPVLLSPSGYLIIASGDDLIEDMRKAPADVLSFAEGAIDSLQTDQLFQSHARANQFHIPVVRTPLTRSYGDRFDDITDEIASSCEKYLPGGDDWEAPPKTHEALTHIICRTSNRFFVGLPICREPEYMKVQEDWAIHVILGGYVLHLTPWFLKPVVGPFVTKLPSARKTVVKYLGPIIEERIEKDEKYGPNWDGKPADLITWLLQYAPAKNRNVEDVTTRLMFANFAAIHTTTMSLSNVLFNLAARQEYIQPLREEIEAAIRADGWTKEAMGHMHKLDSFIKESMRLAGIINVAVQRKALKDFTFSNGVTIPAGFTVTAAAHAIHTDPEIYEDPESFKGFRFCHAEEEDEKSEEVLRHHAVAMDPSYLVFGHGRNACPGRFFAVNEVKAVISHVLLNYDIKLPGDATEPLPGMWFAGSQAPNPAAQILFRKRHWAQ</sequence>
<feature type="binding site" description="axial binding residue" evidence="6">
    <location>
        <position position="449"/>
    </location>
    <ligand>
        <name>heme</name>
        <dbReference type="ChEBI" id="CHEBI:30413"/>
    </ligand>
    <ligandPart>
        <name>Fe</name>
        <dbReference type="ChEBI" id="CHEBI:18248"/>
    </ligandPart>
</feature>
<dbReference type="SUPFAM" id="SSF48264">
    <property type="entry name" value="Cytochrome P450"/>
    <property type="match status" value="1"/>
</dbReference>
<keyword evidence="5 6" id="KW-0408">Iron</keyword>
<keyword evidence="3 6" id="KW-0479">Metal-binding</keyword>
<evidence type="ECO:0000313" key="8">
    <source>
        <dbReference type="Proteomes" id="UP000298030"/>
    </source>
</evidence>
<reference evidence="7 8" key="1">
    <citation type="journal article" date="2019" name="Nat. Ecol. Evol.">
        <title>Megaphylogeny resolves global patterns of mushroom evolution.</title>
        <authorList>
            <person name="Varga T."/>
            <person name="Krizsan K."/>
            <person name="Foldi C."/>
            <person name="Dima B."/>
            <person name="Sanchez-Garcia M."/>
            <person name="Sanchez-Ramirez S."/>
            <person name="Szollosi G.J."/>
            <person name="Szarkandi J.G."/>
            <person name="Papp V."/>
            <person name="Albert L."/>
            <person name="Andreopoulos W."/>
            <person name="Angelini C."/>
            <person name="Antonin V."/>
            <person name="Barry K.W."/>
            <person name="Bougher N.L."/>
            <person name="Buchanan P."/>
            <person name="Buyck B."/>
            <person name="Bense V."/>
            <person name="Catcheside P."/>
            <person name="Chovatia M."/>
            <person name="Cooper J."/>
            <person name="Damon W."/>
            <person name="Desjardin D."/>
            <person name="Finy P."/>
            <person name="Geml J."/>
            <person name="Haridas S."/>
            <person name="Hughes K."/>
            <person name="Justo A."/>
            <person name="Karasinski D."/>
            <person name="Kautmanova I."/>
            <person name="Kiss B."/>
            <person name="Kocsube S."/>
            <person name="Kotiranta H."/>
            <person name="LaButti K.M."/>
            <person name="Lechner B.E."/>
            <person name="Liimatainen K."/>
            <person name="Lipzen A."/>
            <person name="Lukacs Z."/>
            <person name="Mihaltcheva S."/>
            <person name="Morgado L.N."/>
            <person name="Niskanen T."/>
            <person name="Noordeloos M.E."/>
            <person name="Ohm R.A."/>
            <person name="Ortiz-Santana B."/>
            <person name="Ovrebo C."/>
            <person name="Racz N."/>
            <person name="Riley R."/>
            <person name="Savchenko A."/>
            <person name="Shiryaev A."/>
            <person name="Soop K."/>
            <person name="Spirin V."/>
            <person name="Szebenyi C."/>
            <person name="Tomsovsky M."/>
            <person name="Tulloss R.E."/>
            <person name="Uehling J."/>
            <person name="Grigoriev I.V."/>
            <person name="Vagvolgyi C."/>
            <person name="Papp T."/>
            <person name="Martin F.M."/>
            <person name="Miettinen O."/>
            <person name="Hibbett D.S."/>
            <person name="Nagy L.G."/>
        </authorList>
    </citation>
    <scope>NUCLEOTIDE SEQUENCE [LARGE SCALE GENOMIC DNA]</scope>
    <source>
        <strain evidence="7 8">FP101781</strain>
    </source>
</reference>
<evidence type="ECO:0000256" key="2">
    <source>
        <dbReference type="ARBA" id="ARBA00010617"/>
    </source>
</evidence>
<dbReference type="GO" id="GO:0016705">
    <property type="term" value="F:oxidoreductase activity, acting on paired donors, with incorporation or reduction of molecular oxygen"/>
    <property type="evidence" value="ECO:0007669"/>
    <property type="project" value="InterPro"/>
</dbReference>
<evidence type="ECO:0000256" key="1">
    <source>
        <dbReference type="ARBA" id="ARBA00001971"/>
    </source>
</evidence>
<dbReference type="PANTHER" id="PTHR46206">
    <property type="entry name" value="CYTOCHROME P450"/>
    <property type="match status" value="1"/>
</dbReference>
<evidence type="ECO:0000256" key="5">
    <source>
        <dbReference type="ARBA" id="ARBA00023004"/>
    </source>
</evidence>
<evidence type="ECO:0000256" key="3">
    <source>
        <dbReference type="ARBA" id="ARBA00022723"/>
    </source>
</evidence>
<keyword evidence="6" id="KW-0349">Heme</keyword>
<keyword evidence="8" id="KW-1185">Reference proteome</keyword>
<dbReference type="Gene3D" id="1.10.630.10">
    <property type="entry name" value="Cytochrome P450"/>
    <property type="match status" value="1"/>
</dbReference>
<organism evidence="7 8">
    <name type="scientific">Coprinellus micaceus</name>
    <name type="common">Glistening ink-cap mushroom</name>
    <name type="synonym">Coprinus micaceus</name>
    <dbReference type="NCBI Taxonomy" id="71717"/>
    <lineage>
        <taxon>Eukaryota</taxon>
        <taxon>Fungi</taxon>
        <taxon>Dikarya</taxon>
        <taxon>Basidiomycota</taxon>
        <taxon>Agaricomycotina</taxon>
        <taxon>Agaricomycetes</taxon>
        <taxon>Agaricomycetidae</taxon>
        <taxon>Agaricales</taxon>
        <taxon>Agaricineae</taxon>
        <taxon>Psathyrellaceae</taxon>
        <taxon>Coprinellus</taxon>
    </lineage>
</organism>
<evidence type="ECO:0000256" key="6">
    <source>
        <dbReference type="PIRSR" id="PIRSR602403-1"/>
    </source>
</evidence>
<dbReference type="CDD" id="cd11041">
    <property type="entry name" value="CYP503A1-like"/>
    <property type="match status" value="1"/>
</dbReference>
<dbReference type="PRINTS" id="PR00465">
    <property type="entry name" value="EP450IV"/>
</dbReference>
<evidence type="ECO:0000313" key="7">
    <source>
        <dbReference type="EMBL" id="TEB33832.1"/>
    </source>
</evidence>
<comment type="caution">
    <text evidence="7">The sequence shown here is derived from an EMBL/GenBank/DDBJ whole genome shotgun (WGS) entry which is preliminary data.</text>
</comment>
<dbReference type="GO" id="GO:0020037">
    <property type="term" value="F:heme binding"/>
    <property type="evidence" value="ECO:0007669"/>
    <property type="project" value="InterPro"/>
</dbReference>